<keyword evidence="3 6" id="KW-0479">Metal-binding</keyword>
<comment type="caution">
    <text evidence="9">The sequence shown here is derived from an EMBL/GenBank/DDBJ whole genome shotgun (WGS) entry which is preliminary data.</text>
</comment>
<keyword evidence="5 6" id="KW-0408">Iron</keyword>
<dbReference type="InterPro" id="IPR012218">
    <property type="entry name" value="Cyt_c_BACSU-c550-type"/>
</dbReference>
<dbReference type="InterPro" id="IPR054780">
    <property type="entry name" value="Cytochro_C550_firm"/>
</dbReference>
<dbReference type="PANTHER" id="PTHR37823">
    <property type="entry name" value="CYTOCHROME C-553-LIKE"/>
    <property type="match status" value="1"/>
</dbReference>
<name>A0ABR5MJS8_9BACI</name>
<dbReference type="NCBIfam" id="NF045773">
    <property type="entry name" value="cytochro_C550"/>
    <property type="match status" value="1"/>
</dbReference>
<keyword evidence="7" id="KW-1133">Transmembrane helix</keyword>
<dbReference type="SUPFAM" id="SSF46626">
    <property type="entry name" value="Cytochrome c"/>
    <property type="match status" value="1"/>
</dbReference>
<keyword evidence="7" id="KW-0472">Membrane</keyword>
<protein>
    <submittedName>
        <fullName evidence="9">Cytochrome C</fullName>
    </submittedName>
</protein>
<dbReference type="PROSITE" id="PS51007">
    <property type="entry name" value="CYTC"/>
    <property type="match status" value="1"/>
</dbReference>
<dbReference type="InterPro" id="IPR036909">
    <property type="entry name" value="Cyt_c-like_dom_sf"/>
</dbReference>
<dbReference type="Gene3D" id="1.10.760.10">
    <property type="entry name" value="Cytochrome c-like domain"/>
    <property type="match status" value="1"/>
</dbReference>
<keyword evidence="2 6" id="KW-0349">Heme</keyword>
<keyword evidence="10" id="KW-1185">Reference proteome</keyword>
<evidence type="ECO:0000313" key="10">
    <source>
        <dbReference type="Proteomes" id="UP000037854"/>
    </source>
</evidence>
<dbReference type="Pfam" id="PF13442">
    <property type="entry name" value="Cytochrome_CBB3"/>
    <property type="match status" value="1"/>
</dbReference>
<feature type="domain" description="Cytochrome c" evidence="8">
    <location>
        <begin position="49"/>
        <end position="125"/>
    </location>
</feature>
<keyword evidence="1" id="KW-0813">Transport</keyword>
<proteinExistence type="predicted"/>
<evidence type="ECO:0000256" key="7">
    <source>
        <dbReference type="SAM" id="Phobius"/>
    </source>
</evidence>
<dbReference type="PANTHER" id="PTHR37823:SF4">
    <property type="entry name" value="MENAQUINOL-CYTOCHROME C REDUCTASE CYTOCHROME B_C SUBUNIT"/>
    <property type="match status" value="1"/>
</dbReference>
<dbReference type="RefSeq" id="WP_047183810.1">
    <property type="nucleotide sequence ID" value="NZ_JAHHXM010000002.1"/>
</dbReference>
<keyword evidence="7" id="KW-0812">Transmembrane</keyword>
<evidence type="ECO:0000259" key="8">
    <source>
        <dbReference type="PROSITE" id="PS51007"/>
    </source>
</evidence>
<dbReference type="PIRSF" id="PIRSF000025">
    <property type="entry name" value="Cytc_Bsub_c550"/>
    <property type="match status" value="1"/>
</dbReference>
<sequence>MKKNPVIPYAIIAVVGVLAIIIISFIGVNQREAIQQAEEGGEQAVEEGEASTDPEEIFSANCSSCHGADLSGGAGPELTTIGSKYSADEISEIIQNGTDGGMPPFGGSLAPEEIELLSDWLSEKQ</sequence>
<feature type="transmembrane region" description="Helical" evidence="7">
    <location>
        <begin position="6"/>
        <end position="28"/>
    </location>
</feature>
<evidence type="ECO:0000256" key="3">
    <source>
        <dbReference type="ARBA" id="ARBA00022723"/>
    </source>
</evidence>
<dbReference type="EMBL" id="LGTK01000021">
    <property type="protein sequence ID" value="KPH75887.1"/>
    <property type="molecule type" value="Genomic_DNA"/>
</dbReference>
<reference evidence="9 10" key="1">
    <citation type="submission" date="2015-07" db="EMBL/GenBank/DDBJ databases">
        <title>High-quality draft genome sequence of Oceanobacillus caeni HM6, a bacillus isolated from a human feces.</title>
        <authorList>
            <person name="Kumar J."/>
            <person name="Verma M.K."/>
            <person name="Pandey R."/>
            <person name="Bhambi M."/>
            <person name="Chauhan N."/>
        </authorList>
    </citation>
    <scope>NUCLEOTIDE SEQUENCE [LARGE SCALE GENOMIC DNA]</scope>
    <source>
        <strain evidence="9 10">HM6</strain>
    </source>
</reference>
<organism evidence="9 10">
    <name type="scientific">Oceanobacillus caeni</name>
    <dbReference type="NCBI Taxonomy" id="405946"/>
    <lineage>
        <taxon>Bacteria</taxon>
        <taxon>Bacillati</taxon>
        <taxon>Bacillota</taxon>
        <taxon>Bacilli</taxon>
        <taxon>Bacillales</taxon>
        <taxon>Bacillaceae</taxon>
        <taxon>Oceanobacillus</taxon>
    </lineage>
</organism>
<evidence type="ECO:0000256" key="1">
    <source>
        <dbReference type="ARBA" id="ARBA00022448"/>
    </source>
</evidence>
<gene>
    <name evidence="9" type="ORF">AFL42_08035</name>
</gene>
<evidence type="ECO:0000256" key="6">
    <source>
        <dbReference type="PROSITE-ProRule" id="PRU00433"/>
    </source>
</evidence>
<keyword evidence="4" id="KW-0249">Electron transport</keyword>
<evidence type="ECO:0000313" key="9">
    <source>
        <dbReference type="EMBL" id="KPH75887.1"/>
    </source>
</evidence>
<evidence type="ECO:0000256" key="4">
    <source>
        <dbReference type="ARBA" id="ARBA00022982"/>
    </source>
</evidence>
<evidence type="ECO:0000256" key="5">
    <source>
        <dbReference type="ARBA" id="ARBA00023004"/>
    </source>
</evidence>
<dbReference type="InterPro" id="IPR009056">
    <property type="entry name" value="Cyt_c-like_dom"/>
</dbReference>
<evidence type="ECO:0000256" key="2">
    <source>
        <dbReference type="ARBA" id="ARBA00022617"/>
    </source>
</evidence>
<dbReference type="Proteomes" id="UP000037854">
    <property type="component" value="Unassembled WGS sequence"/>
</dbReference>
<accession>A0ABR5MJS8</accession>
<dbReference type="InterPro" id="IPR051811">
    <property type="entry name" value="Cytochrome_c550/c551-like"/>
</dbReference>